<evidence type="ECO:0000256" key="8">
    <source>
        <dbReference type="SAM" id="MobiDB-lite"/>
    </source>
</evidence>
<evidence type="ECO:0000256" key="5">
    <source>
        <dbReference type="ARBA" id="ARBA00023043"/>
    </source>
</evidence>
<evidence type="ECO:0000259" key="9">
    <source>
        <dbReference type="Pfam" id="PF13962"/>
    </source>
</evidence>
<sequence>MLQPPGLKRSRVKQFFPLDTLLFLFPRDKILWFFFSYGANFSGGTPLYMVAERGFRDLVKIIIENTTLIPSAHTGPIRRTALHAAVVCHDPKMVKEILKWKPDLTKEVDENGWSPLHCTAYLGYVSIVRQLLDESDRTNTSPSACPFPADISSKLHMNKKLDKMALNNQNLTALDARIVWHLKRAKARVEPLSRQKTMSKDKDNKDEDNKESKRNKGLDISFLKKASDSHLLVAALVATVSFGAGFTLPDGYNNSDDMPILRKKLAFQAFLGYRSNDSSMREQPVHHGSTSLRDDLFYLYHLHLRFDFHLIHCGTPNSTLRMPKQDYVRKYV</sequence>
<evidence type="ECO:0000313" key="11">
    <source>
        <dbReference type="Proteomes" id="UP000288805"/>
    </source>
</evidence>
<dbReference type="EMBL" id="QGNW01000393">
    <property type="protein sequence ID" value="RVW73370.1"/>
    <property type="molecule type" value="Genomic_DNA"/>
</dbReference>
<dbReference type="Gene3D" id="1.25.40.20">
    <property type="entry name" value="Ankyrin repeat-containing domain"/>
    <property type="match status" value="1"/>
</dbReference>
<dbReference type="PROSITE" id="PS50088">
    <property type="entry name" value="ANK_REPEAT"/>
    <property type="match status" value="1"/>
</dbReference>
<keyword evidence="4" id="KW-1133">Transmembrane helix</keyword>
<reference evidence="10 11" key="1">
    <citation type="journal article" date="2018" name="PLoS Genet.">
        <title>Population sequencing reveals clonal diversity and ancestral inbreeding in the grapevine cultivar Chardonnay.</title>
        <authorList>
            <person name="Roach M.J."/>
            <person name="Johnson D.L."/>
            <person name="Bohlmann J."/>
            <person name="van Vuuren H.J."/>
            <person name="Jones S.J."/>
            <person name="Pretorius I.S."/>
            <person name="Schmidt S.A."/>
            <person name="Borneman A.R."/>
        </authorList>
    </citation>
    <scope>NUCLEOTIDE SEQUENCE [LARGE SCALE GENOMIC DNA]</scope>
    <source>
        <strain evidence="11">cv. Chardonnay</strain>
        <tissue evidence="10">Leaf</tissue>
    </source>
</reference>
<feature type="region of interest" description="Disordered" evidence="8">
    <location>
        <begin position="190"/>
        <end position="214"/>
    </location>
</feature>
<keyword evidence="6" id="KW-0472">Membrane</keyword>
<dbReference type="SMART" id="SM00248">
    <property type="entry name" value="ANK"/>
    <property type="match status" value="3"/>
</dbReference>
<dbReference type="GO" id="GO:0016020">
    <property type="term" value="C:membrane"/>
    <property type="evidence" value="ECO:0007669"/>
    <property type="project" value="UniProtKB-SubCell"/>
</dbReference>
<protein>
    <recommendedName>
        <fullName evidence="9">PGG domain-containing protein</fullName>
    </recommendedName>
</protein>
<feature type="domain" description="PGG" evidence="9">
    <location>
        <begin position="223"/>
        <end position="271"/>
    </location>
</feature>
<dbReference type="InterPro" id="IPR036770">
    <property type="entry name" value="Ankyrin_rpt-contain_sf"/>
</dbReference>
<evidence type="ECO:0000256" key="4">
    <source>
        <dbReference type="ARBA" id="ARBA00022989"/>
    </source>
</evidence>
<feature type="repeat" description="ANK" evidence="7">
    <location>
        <begin position="111"/>
        <end position="143"/>
    </location>
</feature>
<evidence type="ECO:0000256" key="7">
    <source>
        <dbReference type="PROSITE-ProRule" id="PRU00023"/>
    </source>
</evidence>
<keyword evidence="2" id="KW-0812">Transmembrane</keyword>
<evidence type="ECO:0000256" key="2">
    <source>
        <dbReference type="ARBA" id="ARBA00022692"/>
    </source>
</evidence>
<dbReference type="Proteomes" id="UP000288805">
    <property type="component" value="Unassembled WGS sequence"/>
</dbReference>
<dbReference type="PANTHER" id="PTHR24186">
    <property type="entry name" value="PROTEIN PHOSPHATASE 1 REGULATORY SUBUNIT"/>
    <property type="match status" value="1"/>
</dbReference>
<dbReference type="Pfam" id="PF13962">
    <property type="entry name" value="PGG"/>
    <property type="match status" value="1"/>
</dbReference>
<name>A0A438GMD8_VITVI</name>
<evidence type="ECO:0000256" key="1">
    <source>
        <dbReference type="ARBA" id="ARBA00004141"/>
    </source>
</evidence>
<evidence type="ECO:0000256" key="6">
    <source>
        <dbReference type="ARBA" id="ARBA00023136"/>
    </source>
</evidence>
<dbReference type="InterPro" id="IPR002110">
    <property type="entry name" value="Ankyrin_rpt"/>
</dbReference>
<evidence type="ECO:0000256" key="3">
    <source>
        <dbReference type="ARBA" id="ARBA00022737"/>
    </source>
</evidence>
<dbReference type="Pfam" id="PF12796">
    <property type="entry name" value="Ank_2"/>
    <property type="match status" value="1"/>
</dbReference>
<dbReference type="PANTHER" id="PTHR24186:SF53">
    <property type="entry name" value="PGG DOMAIN-CONTAINING PROTEIN"/>
    <property type="match status" value="1"/>
</dbReference>
<evidence type="ECO:0000313" key="10">
    <source>
        <dbReference type="EMBL" id="RVW73370.1"/>
    </source>
</evidence>
<organism evidence="10 11">
    <name type="scientific">Vitis vinifera</name>
    <name type="common">Grape</name>
    <dbReference type="NCBI Taxonomy" id="29760"/>
    <lineage>
        <taxon>Eukaryota</taxon>
        <taxon>Viridiplantae</taxon>
        <taxon>Streptophyta</taxon>
        <taxon>Embryophyta</taxon>
        <taxon>Tracheophyta</taxon>
        <taxon>Spermatophyta</taxon>
        <taxon>Magnoliopsida</taxon>
        <taxon>eudicotyledons</taxon>
        <taxon>Gunneridae</taxon>
        <taxon>Pentapetalae</taxon>
        <taxon>rosids</taxon>
        <taxon>Vitales</taxon>
        <taxon>Vitaceae</taxon>
        <taxon>Viteae</taxon>
        <taxon>Vitis</taxon>
    </lineage>
</organism>
<dbReference type="SUPFAM" id="SSF48403">
    <property type="entry name" value="Ankyrin repeat"/>
    <property type="match status" value="1"/>
</dbReference>
<dbReference type="InterPro" id="IPR026961">
    <property type="entry name" value="PGG_dom"/>
</dbReference>
<comment type="subcellular location">
    <subcellularLocation>
        <location evidence="1">Membrane</location>
        <topology evidence="1">Multi-pass membrane protein</topology>
    </subcellularLocation>
</comment>
<keyword evidence="3" id="KW-0677">Repeat</keyword>
<accession>A0A438GMD8</accession>
<dbReference type="AlphaFoldDB" id="A0A438GMD8"/>
<proteinExistence type="predicted"/>
<keyword evidence="5 7" id="KW-0040">ANK repeat</keyword>
<comment type="caution">
    <text evidence="10">The sequence shown here is derived from an EMBL/GenBank/DDBJ whole genome shotgun (WGS) entry which is preliminary data.</text>
</comment>
<gene>
    <name evidence="10" type="ORF">CK203_060153</name>
</gene>